<protein>
    <submittedName>
        <fullName evidence="2">Uncharacterized protein</fullName>
    </submittedName>
</protein>
<evidence type="ECO:0000313" key="3">
    <source>
        <dbReference type="Proteomes" id="UP000016924"/>
    </source>
</evidence>
<feature type="region of interest" description="Disordered" evidence="1">
    <location>
        <begin position="89"/>
        <end position="136"/>
    </location>
</feature>
<dbReference type="EMBL" id="JH767576">
    <property type="protein sequence ID" value="EON65765.1"/>
    <property type="molecule type" value="Genomic_DNA"/>
</dbReference>
<evidence type="ECO:0000313" key="2">
    <source>
        <dbReference type="EMBL" id="EON65765.1"/>
    </source>
</evidence>
<accession>R7YV08</accession>
<dbReference type="RefSeq" id="XP_007781082.1">
    <property type="nucleotide sequence ID" value="XM_007782892.1"/>
</dbReference>
<proteinExistence type="predicted"/>
<dbReference type="AlphaFoldDB" id="R7YV08"/>
<gene>
    <name evidence="2" type="ORF">W97_05004</name>
</gene>
<keyword evidence="3" id="KW-1185">Reference proteome</keyword>
<name>R7YV08_CONA1</name>
<evidence type="ECO:0000256" key="1">
    <source>
        <dbReference type="SAM" id="MobiDB-lite"/>
    </source>
</evidence>
<dbReference type="HOGENOM" id="CLU_1875317_0_0_1"/>
<feature type="compositionally biased region" description="Polar residues" evidence="1">
    <location>
        <begin position="100"/>
        <end position="109"/>
    </location>
</feature>
<organism evidence="2 3">
    <name type="scientific">Coniosporium apollinis (strain CBS 100218)</name>
    <name type="common">Rock-inhabiting black yeast</name>
    <dbReference type="NCBI Taxonomy" id="1168221"/>
    <lineage>
        <taxon>Eukaryota</taxon>
        <taxon>Fungi</taxon>
        <taxon>Dikarya</taxon>
        <taxon>Ascomycota</taxon>
        <taxon>Pezizomycotina</taxon>
        <taxon>Dothideomycetes</taxon>
        <taxon>Dothideomycetes incertae sedis</taxon>
        <taxon>Coniosporium</taxon>
    </lineage>
</organism>
<dbReference type="GeneID" id="19902315"/>
<reference evidence="3" key="1">
    <citation type="submission" date="2012-06" db="EMBL/GenBank/DDBJ databases">
        <title>The genome sequence of Coniosporium apollinis CBS 100218.</title>
        <authorList>
            <consortium name="The Broad Institute Genome Sequencing Platform"/>
            <person name="Cuomo C."/>
            <person name="Gorbushina A."/>
            <person name="Noack S."/>
            <person name="Walker B."/>
            <person name="Young S.K."/>
            <person name="Zeng Q."/>
            <person name="Gargeya S."/>
            <person name="Fitzgerald M."/>
            <person name="Haas B."/>
            <person name="Abouelleil A."/>
            <person name="Alvarado L."/>
            <person name="Arachchi H.M."/>
            <person name="Berlin A.M."/>
            <person name="Chapman S.B."/>
            <person name="Goldberg J."/>
            <person name="Griggs A."/>
            <person name="Gujja S."/>
            <person name="Hansen M."/>
            <person name="Howarth C."/>
            <person name="Imamovic A."/>
            <person name="Larimer J."/>
            <person name="McCowan C."/>
            <person name="Montmayeur A."/>
            <person name="Murphy C."/>
            <person name="Neiman D."/>
            <person name="Pearson M."/>
            <person name="Priest M."/>
            <person name="Roberts A."/>
            <person name="Saif S."/>
            <person name="Shea T."/>
            <person name="Sisk P."/>
            <person name="Sykes S."/>
            <person name="Wortman J."/>
            <person name="Nusbaum C."/>
            <person name="Birren B."/>
        </authorList>
    </citation>
    <scope>NUCLEOTIDE SEQUENCE [LARGE SCALE GENOMIC DNA]</scope>
    <source>
        <strain evidence="3">CBS 100218</strain>
    </source>
</reference>
<sequence length="136" mass="14669">MGGATTYDPEHFRYVYYSSSGPLGPFNAAENWTKMVSYDGPRATEIPPDFTTFSISQAYHLKTRAVVLCAGKKLKFKSVRPLLVSWRHEAGPVPRRQQPSEKGSSTLGVGTSNGGTAGASTATAEALPSYEEATHQ</sequence>
<dbReference type="Proteomes" id="UP000016924">
    <property type="component" value="Unassembled WGS sequence"/>
</dbReference>